<comment type="caution">
    <text evidence="1">The sequence shown here is derived from an EMBL/GenBank/DDBJ whole genome shotgun (WGS) entry which is preliminary data.</text>
</comment>
<dbReference type="Proteomes" id="UP000800235">
    <property type="component" value="Unassembled WGS sequence"/>
</dbReference>
<evidence type="ECO:0000313" key="2">
    <source>
        <dbReference type="Proteomes" id="UP000800235"/>
    </source>
</evidence>
<evidence type="ECO:0000313" key="1">
    <source>
        <dbReference type="EMBL" id="KAF2434443.1"/>
    </source>
</evidence>
<proteinExistence type="predicted"/>
<organism evidence="1 2">
    <name type="scientific">Tothia fuscella</name>
    <dbReference type="NCBI Taxonomy" id="1048955"/>
    <lineage>
        <taxon>Eukaryota</taxon>
        <taxon>Fungi</taxon>
        <taxon>Dikarya</taxon>
        <taxon>Ascomycota</taxon>
        <taxon>Pezizomycotina</taxon>
        <taxon>Dothideomycetes</taxon>
        <taxon>Pleosporomycetidae</taxon>
        <taxon>Venturiales</taxon>
        <taxon>Cylindrosympodiaceae</taxon>
        <taxon>Tothia</taxon>
    </lineage>
</organism>
<protein>
    <submittedName>
        <fullName evidence="1">Uncharacterized protein</fullName>
    </submittedName>
</protein>
<reference evidence="1" key="1">
    <citation type="journal article" date="2020" name="Stud. Mycol.">
        <title>101 Dothideomycetes genomes: a test case for predicting lifestyles and emergence of pathogens.</title>
        <authorList>
            <person name="Haridas S."/>
            <person name="Albert R."/>
            <person name="Binder M."/>
            <person name="Bloem J."/>
            <person name="Labutti K."/>
            <person name="Salamov A."/>
            <person name="Andreopoulos B."/>
            <person name="Baker S."/>
            <person name="Barry K."/>
            <person name="Bills G."/>
            <person name="Bluhm B."/>
            <person name="Cannon C."/>
            <person name="Castanera R."/>
            <person name="Culley D."/>
            <person name="Daum C."/>
            <person name="Ezra D."/>
            <person name="Gonzalez J."/>
            <person name="Henrissat B."/>
            <person name="Kuo A."/>
            <person name="Liang C."/>
            <person name="Lipzen A."/>
            <person name="Lutzoni F."/>
            <person name="Magnuson J."/>
            <person name="Mondo S."/>
            <person name="Nolan M."/>
            <person name="Ohm R."/>
            <person name="Pangilinan J."/>
            <person name="Park H.-J."/>
            <person name="Ramirez L."/>
            <person name="Alfaro M."/>
            <person name="Sun H."/>
            <person name="Tritt A."/>
            <person name="Yoshinaga Y."/>
            <person name="Zwiers L.-H."/>
            <person name="Turgeon B."/>
            <person name="Goodwin S."/>
            <person name="Spatafora J."/>
            <person name="Crous P."/>
            <person name="Grigoriev I."/>
        </authorList>
    </citation>
    <scope>NUCLEOTIDE SEQUENCE</scope>
    <source>
        <strain evidence="1">CBS 130266</strain>
    </source>
</reference>
<accession>A0A9P4NZZ6</accession>
<keyword evidence="2" id="KW-1185">Reference proteome</keyword>
<gene>
    <name evidence="1" type="ORF">EJ08DRAFT_646420</name>
</gene>
<dbReference type="AlphaFoldDB" id="A0A9P4NZZ6"/>
<name>A0A9P4NZZ6_9PEZI</name>
<dbReference type="EMBL" id="MU007016">
    <property type="protein sequence ID" value="KAF2434443.1"/>
    <property type="molecule type" value="Genomic_DNA"/>
</dbReference>
<dbReference type="OrthoDB" id="2884623at2759"/>
<sequence>MQDWPVFLTAPQADAKVENSYTNHPLTNKTVDEINSVVRQNENHLKDLDISPSNWVILDQPGLVDSTCILVEQDFKGDNLEVEDKYRAMRISCTEAWIIYAGLDVGNMGFEDVADVDAGLLEDGTYRWVGPFEASNEALKKAEVETEKKRQAALEAARDLGYID</sequence>